<keyword evidence="1" id="KW-0812">Transmembrane</keyword>
<organism evidence="2 3">
    <name type="scientific">Rhodosorus marinus</name>
    <dbReference type="NCBI Taxonomy" id="101924"/>
    <lineage>
        <taxon>Eukaryota</taxon>
        <taxon>Rhodophyta</taxon>
        <taxon>Stylonematophyceae</taxon>
        <taxon>Stylonematales</taxon>
        <taxon>Stylonemataceae</taxon>
        <taxon>Rhodosorus</taxon>
    </lineage>
</organism>
<keyword evidence="1" id="KW-1133">Transmembrane helix</keyword>
<evidence type="ECO:0000256" key="1">
    <source>
        <dbReference type="SAM" id="Phobius"/>
    </source>
</evidence>
<feature type="transmembrane region" description="Helical" evidence="1">
    <location>
        <begin position="12"/>
        <end position="29"/>
    </location>
</feature>
<sequence length="93" mass="10101">MESSGKEIPEGHVLCIATVIAVFIAAFLSRQTHSVAPLSGLHDSGKSGRVPESLQLFQARKPKRTAAPDTCTKVGSIFKLRELTVMILTRRIV</sequence>
<name>A0AAV8UG97_9RHOD</name>
<evidence type="ECO:0000313" key="2">
    <source>
        <dbReference type="EMBL" id="KAJ8901504.1"/>
    </source>
</evidence>
<dbReference type="EMBL" id="JAMWBK010000011">
    <property type="protein sequence ID" value="KAJ8901504.1"/>
    <property type="molecule type" value="Genomic_DNA"/>
</dbReference>
<dbReference type="AlphaFoldDB" id="A0AAV8UG97"/>
<keyword evidence="3" id="KW-1185">Reference proteome</keyword>
<comment type="caution">
    <text evidence="2">The sequence shown here is derived from an EMBL/GenBank/DDBJ whole genome shotgun (WGS) entry which is preliminary data.</text>
</comment>
<evidence type="ECO:0000313" key="3">
    <source>
        <dbReference type="Proteomes" id="UP001157974"/>
    </source>
</evidence>
<gene>
    <name evidence="2" type="ORF">NDN08_007348</name>
</gene>
<keyword evidence="1" id="KW-0472">Membrane</keyword>
<proteinExistence type="predicted"/>
<reference evidence="2 3" key="1">
    <citation type="journal article" date="2023" name="Nat. Commun.">
        <title>Origin of minicircular mitochondrial genomes in red algae.</title>
        <authorList>
            <person name="Lee Y."/>
            <person name="Cho C.H."/>
            <person name="Lee Y.M."/>
            <person name="Park S.I."/>
            <person name="Yang J.H."/>
            <person name="West J.A."/>
            <person name="Bhattacharya D."/>
            <person name="Yoon H.S."/>
        </authorList>
    </citation>
    <scope>NUCLEOTIDE SEQUENCE [LARGE SCALE GENOMIC DNA]</scope>
    <source>
        <strain evidence="2 3">CCMP1338</strain>
        <tissue evidence="2">Whole cell</tissue>
    </source>
</reference>
<protein>
    <submittedName>
        <fullName evidence="2">Uncharacterized protein</fullName>
    </submittedName>
</protein>
<accession>A0AAV8UG97</accession>
<dbReference type="Proteomes" id="UP001157974">
    <property type="component" value="Unassembled WGS sequence"/>
</dbReference>